<gene>
    <name evidence="1" type="primary">orf06956</name>
    <name evidence="1" type="ORF">Q903MT_gene6902</name>
</gene>
<reference evidence="1" key="1">
    <citation type="submission" date="2019-03" db="EMBL/GenBank/DDBJ databases">
        <title>Largest Complete Mitochondrial Genome of a Gymnosperm, Sitka Spruce (Picea sitchensis), Indicates Complex Physical Structure.</title>
        <authorList>
            <person name="Jackman S.D."/>
            <person name="Coombe L."/>
            <person name="Warren R."/>
            <person name="Kirk H."/>
            <person name="Trinh E."/>
            <person name="McLeod T."/>
            <person name="Pleasance S."/>
            <person name="Pandoh P."/>
            <person name="Zhao Y."/>
            <person name="Coope R."/>
            <person name="Bousquet J."/>
            <person name="Bohlmann J.C."/>
            <person name="Jones S.J.M."/>
            <person name="Birol I."/>
        </authorList>
    </citation>
    <scope>NUCLEOTIDE SEQUENCE</scope>
    <source>
        <strain evidence="1">Q903</strain>
    </source>
</reference>
<dbReference type="AlphaFoldDB" id="A0A6B9XY06"/>
<protein>
    <submittedName>
        <fullName evidence="1">Uncharacterized protein</fullName>
    </submittedName>
</protein>
<geneLocation type="mitochondrion" evidence="1"/>
<dbReference type="EMBL" id="MK697706">
    <property type="protein sequence ID" value="QHR92854.1"/>
    <property type="molecule type" value="Genomic_DNA"/>
</dbReference>
<proteinExistence type="predicted"/>
<name>A0A6B9XY06_PICSI</name>
<organism evidence="1">
    <name type="scientific">Picea sitchensis</name>
    <name type="common">Sitka spruce</name>
    <name type="synonym">Pinus sitchensis</name>
    <dbReference type="NCBI Taxonomy" id="3332"/>
    <lineage>
        <taxon>Eukaryota</taxon>
        <taxon>Viridiplantae</taxon>
        <taxon>Streptophyta</taxon>
        <taxon>Embryophyta</taxon>
        <taxon>Tracheophyta</taxon>
        <taxon>Spermatophyta</taxon>
        <taxon>Pinopsida</taxon>
        <taxon>Pinidae</taxon>
        <taxon>Conifers I</taxon>
        <taxon>Pinales</taxon>
        <taxon>Pinaceae</taxon>
        <taxon>Picea</taxon>
    </lineage>
</organism>
<evidence type="ECO:0000313" key="1">
    <source>
        <dbReference type="EMBL" id="QHR92854.1"/>
    </source>
</evidence>
<sequence>MMGYVSTLGTPTLYRLIDQSPNEPFLVLSVMDLVGQPTHQVSEPLVIFPCRLSHDLLYVLSFRNALLLCLGFLELNDELLLYLI</sequence>
<accession>A0A6B9XY06</accession>
<keyword evidence="1" id="KW-0496">Mitochondrion</keyword>